<dbReference type="InterPro" id="IPR036864">
    <property type="entry name" value="Zn2-C6_fun-type_DNA-bd_sf"/>
</dbReference>
<evidence type="ECO:0000256" key="5">
    <source>
        <dbReference type="RuleBase" id="RU003814"/>
    </source>
</evidence>
<accession>A0ABY2H3C8</accession>
<dbReference type="InterPro" id="IPR000086">
    <property type="entry name" value="NUDIX_hydrolase_dom"/>
</dbReference>
<dbReference type="SUPFAM" id="SSF55811">
    <property type="entry name" value="Nudix"/>
    <property type="match status" value="1"/>
</dbReference>
<keyword evidence="10" id="KW-1185">Reference proteome</keyword>
<evidence type="ECO:0000313" key="10">
    <source>
        <dbReference type="Proteomes" id="UP001642720"/>
    </source>
</evidence>
<comment type="caution">
    <text evidence="9">The sequence shown here is derived from an EMBL/GenBank/DDBJ whole genome shotgun (WGS) entry which is preliminary data.</text>
</comment>
<dbReference type="Proteomes" id="UP001642720">
    <property type="component" value="Unassembled WGS sequence"/>
</dbReference>
<protein>
    <recommendedName>
        <fullName evidence="11">Zn(2)-C6 fungal-type domain-containing protein</fullName>
    </recommendedName>
</protein>
<evidence type="ECO:0000313" key="9">
    <source>
        <dbReference type="EMBL" id="TFB02750.1"/>
    </source>
</evidence>
<dbReference type="CDD" id="cd12148">
    <property type="entry name" value="fungal_TF_MHR"/>
    <property type="match status" value="1"/>
</dbReference>
<feature type="domain" description="Zn(2)-C6 fungal-type" evidence="7">
    <location>
        <begin position="146"/>
        <end position="175"/>
    </location>
</feature>
<gene>
    <name evidence="9" type="ORF">CCMA1212_005529</name>
</gene>
<evidence type="ECO:0000256" key="2">
    <source>
        <dbReference type="ARBA" id="ARBA00022723"/>
    </source>
</evidence>
<dbReference type="Gene3D" id="4.10.240.10">
    <property type="entry name" value="Zn(2)-C6 fungal-type DNA-binding domain"/>
    <property type="match status" value="1"/>
</dbReference>
<keyword evidence="3" id="KW-0378">Hydrolase</keyword>
<dbReference type="PANTHER" id="PTHR46910:SF39">
    <property type="entry name" value="ZN(II)2CYS6 TRANSCRIPTION FACTOR (EUROFUNG)"/>
    <property type="match status" value="1"/>
</dbReference>
<dbReference type="InterPro" id="IPR050987">
    <property type="entry name" value="AtrR-like"/>
</dbReference>
<organism evidence="9 10">
    <name type="scientific">Trichoderma ghanense</name>
    <dbReference type="NCBI Taxonomy" id="65468"/>
    <lineage>
        <taxon>Eukaryota</taxon>
        <taxon>Fungi</taxon>
        <taxon>Dikarya</taxon>
        <taxon>Ascomycota</taxon>
        <taxon>Pezizomycotina</taxon>
        <taxon>Sordariomycetes</taxon>
        <taxon>Hypocreomycetidae</taxon>
        <taxon>Hypocreales</taxon>
        <taxon>Hypocreaceae</taxon>
        <taxon>Trichoderma</taxon>
    </lineage>
</organism>
<dbReference type="Pfam" id="PF01008">
    <property type="entry name" value="IF-2B"/>
    <property type="match status" value="1"/>
</dbReference>
<dbReference type="PROSITE" id="PS00893">
    <property type="entry name" value="NUDIX_BOX"/>
    <property type="match status" value="1"/>
</dbReference>
<dbReference type="InterPro" id="IPR007219">
    <property type="entry name" value="XnlR_reg_dom"/>
</dbReference>
<dbReference type="Gene3D" id="3.90.79.10">
    <property type="entry name" value="Nucleoside Triphosphate Pyrophosphohydrolase"/>
    <property type="match status" value="1"/>
</dbReference>
<evidence type="ECO:0000256" key="4">
    <source>
        <dbReference type="ARBA" id="ARBA00023242"/>
    </source>
</evidence>
<dbReference type="PROSITE" id="PS51462">
    <property type="entry name" value="NUDIX"/>
    <property type="match status" value="1"/>
</dbReference>
<dbReference type="InterPro" id="IPR037171">
    <property type="entry name" value="NagB/RpiA_transferase-like"/>
</dbReference>
<dbReference type="RefSeq" id="XP_073558951.1">
    <property type="nucleotide sequence ID" value="XM_073702786.1"/>
</dbReference>
<keyword evidence="2" id="KW-0479">Metal-binding</keyword>
<evidence type="ECO:0000259" key="7">
    <source>
        <dbReference type="PROSITE" id="PS50048"/>
    </source>
</evidence>
<dbReference type="Pfam" id="PF00172">
    <property type="entry name" value="Zn_clus"/>
    <property type="match status" value="1"/>
</dbReference>
<evidence type="ECO:0000256" key="6">
    <source>
        <dbReference type="SAM" id="MobiDB-lite"/>
    </source>
</evidence>
<dbReference type="InterPro" id="IPR042529">
    <property type="entry name" value="IF_2B-like_C"/>
</dbReference>
<dbReference type="CDD" id="cd00067">
    <property type="entry name" value="GAL4"/>
    <property type="match status" value="1"/>
</dbReference>
<dbReference type="InterPro" id="IPR001138">
    <property type="entry name" value="Zn2Cys6_DnaBD"/>
</dbReference>
<feature type="domain" description="Nudix hydrolase" evidence="8">
    <location>
        <begin position="750"/>
        <end position="937"/>
    </location>
</feature>
<dbReference type="Pfam" id="PF00293">
    <property type="entry name" value="NUDIX"/>
    <property type="match status" value="1"/>
</dbReference>
<feature type="region of interest" description="Disordered" evidence="6">
    <location>
        <begin position="223"/>
        <end position="274"/>
    </location>
</feature>
<evidence type="ECO:0000259" key="8">
    <source>
        <dbReference type="PROSITE" id="PS51462"/>
    </source>
</evidence>
<dbReference type="GeneID" id="300577236"/>
<dbReference type="SMART" id="SM00066">
    <property type="entry name" value="GAL4"/>
    <property type="match status" value="1"/>
</dbReference>
<dbReference type="Gene3D" id="3.40.50.10470">
    <property type="entry name" value="Translation initiation factor eif-2b, domain 2"/>
    <property type="match status" value="1"/>
</dbReference>
<evidence type="ECO:0000256" key="1">
    <source>
        <dbReference type="ARBA" id="ARBA00007251"/>
    </source>
</evidence>
<dbReference type="SUPFAM" id="SSF57701">
    <property type="entry name" value="Zn2/Cys6 DNA-binding domain"/>
    <property type="match status" value="1"/>
</dbReference>
<keyword evidence="4" id="KW-0539">Nucleus</keyword>
<dbReference type="InterPro" id="IPR020084">
    <property type="entry name" value="NUDIX_hydrolase_CS"/>
</dbReference>
<sequence>MSPCDLRLRGRLSHLHTTTTTHDDETQMVAAAPAAQSDVRDSDWSLVSRCAVSCPPAASKDLKRGFKQSLEQNLKYKDPELAASIVCVCLSLFSSPDVVLRPHSKRLPTMQLDNSDGRRPSSTQRLPVNPRRHKVAPEQRKRVATACNNCNVRRVKCSGGNPCGQCSASNRECVYPTPVEKVSVPRTELEELRRKVDAYERALQEVIPDPSRRQELISQAAATPEGLSPSPSPFSPSQPFSPESSRRLAAPSVKAEPEDEQTTGRLLQDPDGTARYLGETSGATFLDHLKELLGAVLPLAQVEPQLSQDQDGTAFLNSLGRYYTADSRPLVEREEMPTSLPSNEDLATLLCKLRYLIQDGNGEWPSGGIYWFGDLNAVPSQIASPPSASDADMNEYRHLAFYHAALANITRANTSSQEMHGSASTPSLSEAYFARAALLVGNPLDITRCCTIGDVATLCLMAAYLIEMNRRDAAYMHVAAAMHICIMLGVHRGLVDERGKRVFWTVYVLDRWLSCLMGRPHIIMDDAIRLQLPADAPSMPPAAGLKAHVELSRISGYVVCNTYRVAPWEASRGGLAKQPDKAIWMLQQWQLTLPPRLQLSPDGLSNDPACCLLHMRYNMLLILAIRPLFLGAVKRSVARRLVVQTAEPSSTHTEHLKLCIAAARRNIRLGRQLTTLNISRKSPLHAEQHYSFNATVCLILEDLVSEEEVSEEEREARNNDILFGIELEEDGLTNFGQTSSNTLRHLRTLARRLTGSMAQTQELNNARMAELQLAPPMLTTLGGYPSMPRMQIGEDHALYDELVAWVDDEWSIYNTGLFDNGFMQHKLAPISGGVEATDENPLATAWREIREETTLTPDSLRLLRQGKPYSFADPDVGRRWTIHPFGFYYKNPPKMGRTLEDGITIDWEHEGYEWFSPYEVTDDESFQGVPRLKESLRRVWFHIDLGKEAGDALAASLRSLQDDHQSGAGLLAVAAYYHLYEDIIPKLDTSDRDAWWRNVRFAAWHLWKNGRESMGAPILNGMLSILDTIDRRLRSSIEGAPTKEDVAQLCDTISAIRLQRDMAGTRIAKNFTELLRNNSKFLPGSNGGPVKVVTLSSSSTVAVAICRCLTSPPPWYIPLDFRVLESRPLFEGVRTARQISNVMKGNPNAKATSKLSVYTDASVALASKGAQVLLLGADLIDKAGNVCNKIGSLPAVLAAKHVSPDIQVIVLTTKSKIYPYDPPPCEENDSEEVVAAWRKDALGATAVWELRGNANVPNVYFEWVPAALVDVYLTEDGALTREQLLEYATGVEEKASRYFDDL</sequence>
<dbReference type="InterPro" id="IPR000649">
    <property type="entry name" value="IF-2B-related"/>
</dbReference>
<dbReference type="PROSITE" id="PS50048">
    <property type="entry name" value="ZN2_CY6_FUNGAL_2"/>
    <property type="match status" value="1"/>
</dbReference>
<dbReference type="SUPFAM" id="SSF100950">
    <property type="entry name" value="NagB/RpiA/CoA transferase-like"/>
    <property type="match status" value="1"/>
</dbReference>
<proteinExistence type="inferred from homology"/>
<evidence type="ECO:0008006" key="11">
    <source>
        <dbReference type="Google" id="ProtNLM"/>
    </source>
</evidence>
<dbReference type="Pfam" id="PF04082">
    <property type="entry name" value="Fungal_trans"/>
    <property type="match status" value="1"/>
</dbReference>
<evidence type="ECO:0000256" key="3">
    <source>
        <dbReference type="ARBA" id="ARBA00022801"/>
    </source>
</evidence>
<dbReference type="EMBL" id="PPTA01000006">
    <property type="protein sequence ID" value="TFB02750.1"/>
    <property type="molecule type" value="Genomic_DNA"/>
</dbReference>
<dbReference type="InterPro" id="IPR015797">
    <property type="entry name" value="NUDIX_hydrolase-like_dom_sf"/>
</dbReference>
<feature type="region of interest" description="Disordered" evidence="6">
    <location>
        <begin position="105"/>
        <end position="136"/>
    </location>
</feature>
<name>A0ABY2H3C8_9HYPO</name>
<dbReference type="PANTHER" id="PTHR46910">
    <property type="entry name" value="TRANSCRIPTION FACTOR PDR1"/>
    <property type="match status" value="1"/>
</dbReference>
<comment type="similarity">
    <text evidence="1 5">Belongs to the eIF-2B alpha/beta/delta subunits family.</text>
</comment>
<reference evidence="9 10" key="1">
    <citation type="submission" date="2018-01" db="EMBL/GenBank/DDBJ databases">
        <title>Genome characterization of the sugarcane-associated fungus Trichoderma ghanense CCMA-1212 and their application in lignocelulose bioconversion.</title>
        <authorList>
            <person name="Steindorff A.S."/>
            <person name="Mendes T.D."/>
            <person name="Vilela E.S.D."/>
            <person name="Rodrigues D.S."/>
            <person name="Formighieri E.F."/>
            <person name="Melo I.S."/>
            <person name="Favaro L.C.L."/>
        </authorList>
    </citation>
    <scope>NUCLEOTIDE SEQUENCE [LARGE SCALE GENOMIC DNA]</scope>
    <source>
        <strain evidence="9 10">CCMA-1212</strain>
    </source>
</reference>
<dbReference type="SMART" id="SM00906">
    <property type="entry name" value="Fungal_trans"/>
    <property type="match status" value="1"/>
</dbReference>